<dbReference type="Proteomes" id="UP000294513">
    <property type="component" value="Unassembled WGS sequence"/>
</dbReference>
<comment type="caution">
    <text evidence="5">The sequence shown here is derived from an EMBL/GenBank/DDBJ whole genome shotgun (WGS) entry which is preliminary data.</text>
</comment>
<feature type="repeat" description="WD" evidence="3">
    <location>
        <begin position="677"/>
        <end position="712"/>
    </location>
</feature>
<feature type="repeat" description="WD" evidence="3">
    <location>
        <begin position="1203"/>
        <end position="1236"/>
    </location>
</feature>
<dbReference type="InterPro" id="IPR001680">
    <property type="entry name" value="WD40_rpt"/>
</dbReference>
<dbReference type="PROSITE" id="PS50082">
    <property type="entry name" value="WD_REPEATS_2"/>
    <property type="match status" value="6"/>
</dbReference>
<dbReference type="PANTHER" id="PTHR19879:SF9">
    <property type="entry name" value="TRANSCRIPTION INITIATION FACTOR TFIID SUBUNIT 5"/>
    <property type="match status" value="1"/>
</dbReference>
<evidence type="ECO:0000256" key="1">
    <source>
        <dbReference type="ARBA" id="ARBA00022574"/>
    </source>
</evidence>
<keyword evidence="1 3" id="KW-0853">WD repeat</keyword>
<dbReference type="SUPFAM" id="SSF50978">
    <property type="entry name" value="WD40 repeat-like"/>
    <property type="match status" value="1"/>
</dbReference>
<feature type="repeat" description="WD" evidence="3">
    <location>
        <begin position="720"/>
        <end position="747"/>
    </location>
</feature>
<keyword evidence="2" id="KW-0677">Repeat</keyword>
<dbReference type="EMBL" id="SMKU01000001">
    <property type="protein sequence ID" value="TDD98160.1"/>
    <property type="molecule type" value="Genomic_DNA"/>
</dbReference>
<dbReference type="InterPro" id="IPR036322">
    <property type="entry name" value="WD40_repeat_dom_sf"/>
</dbReference>
<feature type="repeat" description="WD" evidence="3">
    <location>
        <begin position="767"/>
        <end position="808"/>
    </location>
</feature>
<evidence type="ECO:0000256" key="3">
    <source>
        <dbReference type="PROSITE-ProRule" id="PRU00221"/>
    </source>
</evidence>
<dbReference type="InterPro" id="IPR019775">
    <property type="entry name" value="WD40_repeat_CS"/>
</dbReference>
<name>A0A4R5CHZ2_9ACTN</name>
<proteinExistence type="predicted"/>
<dbReference type="SUPFAM" id="SSF52540">
    <property type="entry name" value="P-loop containing nucleoside triphosphate hydrolases"/>
    <property type="match status" value="1"/>
</dbReference>
<dbReference type="Pfam" id="PF00400">
    <property type="entry name" value="WD40"/>
    <property type="match status" value="8"/>
</dbReference>
<protein>
    <recommendedName>
        <fullName evidence="4">Novel STAND NTPase 1 domain-containing protein</fullName>
    </recommendedName>
</protein>
<dbReference type="SMART" id="SM00320">
    <property type="entry name" value="WD40"/>
    <property type="match status" value="10"/>
</dbReference>
<dbReference type="PRINTS" id="PR00320">
    <property type="entry name" value="GPROTEINBRPT"/>
</dbReference>
<dbReference type="PANTHER" id="PTHR19879">
    <property type="entry name" value="TRANSCRIPTION INITIATION FACTOR TFIID"/>
    <property type="match status" value="1"/>
</dbReference>
<accession>A0A4R5CHZ2</accession>
<dbReference type="PROSITE" id="PS00678">
    <property type="entry name" value="WD_REPEATS_1"/>
    <property type="match status" value="3"/>
</dbReference>
<evidence type="ECO:0000313" key="6">
    <source>
        <dbReference type="Proteomes" id="UP000294513"/>
    </source>
</evidence>
<reference evidence="5 6" key="1">
    <citation type="submission" date="2019-03" db="EMBL/GenBank/DDBJ databases">
        <title>Draft genome sequences of novel Actinobacteria.</title>
        <authorList>
            <person name="Sahin N."/>
            <person name="Ay H."/>
            <person name="Saygin H."/>
        </authorList>
    </citation>
    <scope>NUCLEOTIDE SEQUENCE [LARGE SCALE GENOMIC DNA]</scope>
    <source>
        <strain evidence="5 6">H3C3</strain>
    </source>
</reference>
<dbReference type="PROSITE" id="PS50294">
    <property type="entry name" value="WD_REPEATS_REGION"/>
    <property type="match status" value="4"/>
</dbReference>
<sequence length="1310" mass="137222">MLSEIGAVGAAIEAAVETGDRELQAQLAVALAAVGEEFSEFGFVLDDLRVQLGRIREGVDRHSAELQVSVGLQYRQATDIRLLLEQVAAIERRTRPRAARRDDRGPAWSEGSPYRGLAPFGEADAQVFFGRELLTAQLVAVLSRRPPCSGPLIVTGASGAGKSSLLRAGLIPAIGRGELSGAAADWPRHVLGQPTRSPLTRLATLLAGLAGVDAPTALRGLTADPGSAAALARQAVEVDARRRGVPAEAAAAARLVLVVDQFEEIFTSDETERERGERSGFITALHAAASVPNGAGGSPAALVVIAVRGDFIDRCAGYHELTAALQQDPFVVGPMSDTELRRVITGPADAAGLDVEPGLVDAILGELNASAGRPAGRHDAGALPLLSQTMLTVWEHRDGDRLTSRGYARTGGVTRAVATSADAVYDALTEPQRIAARQMFQMLTSVSADGALARRTVGRADLHANRTRDERADLDHVLESYARARLVVVDGDRAQIAHDVLLHAWPRLSAWLEPDLTGHVLYGQLRDSAEDWDRRGRPASYLYRGEQLAAVRNARARWRADPGRYPSLTPAEDDFLAAGIRAEARSGRRRRAVLAVLAALVAAAVTAAVIAVDAQRAADRERDLALSRLVAARGDQVRGSDPVVSGLLAAAAWRYAPTGEARHGMVAALATPARAVLNGRVGAVLAIAFRPDGASLAIGGENGTAQLWDTSTLRPTGHPLTGHAATVWPVTFSPDGTVLATGDGDETHPGLIRLWSTATGRQIGAALAGHTGEILAMAFSRDGGTLVTVDSDWSIRTWDTARRRPIGEPIRAGRPRAAADELTPMALSPDRKILAIGYANAETVQLWDMVHRRPMGAPFKVKGFSGGVAAMAFSPDGEFLATGGSDDGRSGGTVRLWRTSTHRQVGAPIKIGGSQAHVEAVAFSPDGKSLATGGQDGTARLWDTTTRKPISIPYRGHTSGIQMVAFSSDGTALATGSLDGTTRLWDTTIWRQTGEPIPIPMARSGPGAVGLSRDGGTLALSGVRIESNSGSVLNGTARLLDTATGRPIGAPLAINDVGMVDAVALSPNGRILVTAGASGVVGSGTVVEPKVRAFDMAARRRLPLGDTGDAGGSGGIAFSADGKVLAVQGTHLQLWDTTTLKLISKHEVTDAAKGGASSMAFSPDGKVIFVAEADETGTGTIRLWDIASWRQIGDPLKSGTAPTAIAVSPDGATLAIGDKDGGLRLWDVATRRQLAGPLPSDGTGALRALAFGPDGGTITAAGYEGAVRSWRIPLPSDPLRSVCALAGRSLTEQEWRQYLPEGEPYQRTCG</sequence>
<dbReference type="InterPro" id="IPR027417">
    <property type="entry name" value="P-loop_NTPase"/>
</dbReference>
<feature type="domain" description="Novel STAND NTPase 1" evidence="4">
    <location>
        <begin position="113"/>
        <end position="539"/>
    </location>
</feature>
<organism evidence="5 6">
    <name type="scientific">Actinomadura rubrisoli</name>
    <dbReference type="NCBI Taxonomy" id="2530368"/>
    <lineage>
        <taxon>Bacteria</taxon>
        <taxon>Bacillati</taxon>
        <taxon>Actinomycetota</taxon>
        <taxon>Actinomycetes</taxon>
        <taxon>Streptosporangiales</taxon>
        <taxon>Thermomonosporaceae</taxon>
        <taxon>Actinomadura</taxon>
    </lineage>
</organism>
<evidence type="ECO:0000259" key="4">
    <source>
        <dbReference type="Pfam" id="PF20703"/>
    </source>
</evidence>
<dbReference type="OrthoDB" id="414967at2"/>
<feature type="repeat" description="WD" evidence="3">
    <location>
        <begin position="911"/>
        <end position="952"/>
    </location>
</feature>
<dbReference type="RefSeq" id="WP_131888681.1">
    <property type="nucleotide sequence ID" value="NZ_SMKU01000001.1"/>
</dbReference>
<evidence type="ECO:0000256" key="2">
    <source>
        <dbReference type="ARBA" id="ARBA00022737"/>
    </source>
</evidence>
<evidence type="ECO:0000313" key="5">
    <source>
        <dbReference type="EMBL" id="TDD98160.1"/>
    </source>
</evidence>
<dbReference type="InterPro" id="IPR020472">
    <property type="entry name" value="WD40_PAC1"/>
</dbReference>
<dbReference type="InterPro" id="IPR049052">
    <property type="entry name" value="nSTAND1"/>
</dbReference>
<dbReference type="CDD" id="cd00200">
    <property type="entry name" value="WD40"/>
    <property type="match status" value="2"/>
</dbReference>
<gene>
    <name evidence="5" type="ORF">E1298_00400</name>
</gene>
<keyword evidence="6" id="KW-1185">Reference proteome</keyword>
<dbReference type="Pfam" id="PF20703">
    <property type="entry name" value="nSTAND1"/>
    <property type="match status" value="1"/>
</dbReference>
<dbReference type="SUPFAM" id="SSF82171">
    <property type="entry name" value="DPP6 N-terminal domain-like"/>
    <property type="match status" value="1"/>
</dbReference>
<feature type="repeat" description="WD" evidence="3">
    <location>
        <begin position="954"/>
        <end position="986"/>
    </location>
</feature>
<dbReference type="InterPro" id="IPR015943">
    <property type="entry name" value="WD40/YVTN_repeat-like_dom_sf"/>
</dbReference>
<dbReference type="Gene3D" id="2.130.10.10">
    <property type="entry name" value="YVTN repeat-like/Quinoprotein amine dehydrogenase"/>
    <property type="match status" value="5"/>
</dbReference>